<dbReference type="Proteomes" id="UP001205965">
    <property type="component" value="Unassembled WGS sequence"/>
</dbReference>
<keyword evidence="2" id="KW-1133">Transmembrane helix</keyword>
<feature type="non-terminal residue" evidence="3">
    <location>
        <position position="41"/>
    </location>
</feature>
<keyword evidence="2" id="KW-0812">Transmembrane</keyword>
<organism evidence="3 4">
    <name type="scientific">Corynebacterium lemuris</name>
    <dbReference type="NCBI Taxonomy" id="1859292"/>
    <lineage>
        <taxon>Bacteria</taxon>
        <taxon>Bacillati</taxon>
        <taxon>Actinomycetota</taxon>
        <taxon>Actinomycetes</taxon>
        <taxon>Mycobacteriales</taxon>
        <taxon>Corynebacteriaceae</taxon>
        <taxon>Corynebacterium</taxon>
    </lineage>
</organism>
<feature type="region of interest" description="Disordered" evidence="1">
    <location>
        <begin position="1"/>
        <end position="20"/>
    </location>
</feature>
<proteinExistence type="predicted"/>
<accession>A0ABT2G4A3</accession>
<keyword evidence="2" id="KW-0472">Membrane</keyword>
<evidence type="ECO:0000313" key="4">
    <source>
        <dbReference type="Proteomes" id="UP001205965"/>
    </source>
</evidence>
<reference evidence="3 4" key="1">
    <citation type="submission" date="2022-08" db="EMBL/GenBank/DDBJ databases">
        <title>YIM 101645 draft genome.</title>
        <authorList>
            <person name="Chen X."/>
        </authorList>
    </citation>
    <scope>NUCLEOTIDE SEQUENCE [LARGE SCALE GENOMIC DNA]</scope>
    <source>
        <strain evidence="3 4">YIM 101645</strain>
    </source>
</reference>
<comment type="caution">
    <text evidence="3">The sequence shown here is derived from an EMBL/GenBank/DDBJ whole genome shotgun (WGS) entry which is preliminary data.</text>
</comment>
<evidence type="ECO:0000313" key="3">
    <source>
        <dbReference type="EMBL" id="MCS5481009.1"/>
    </source>
</evidence>
<evidence type="ECO:0000256" key="1">
    <source>
        <dbReference type="SAM" id="MobiDB-lite"/>
    </source>
</evidence>
<sequence length="41" mass="4177">MRLTAQRPARGKHRKITTSQTTGRVALVAVAASAVSSAGIG</sequence>
<protein>
    <submittedName>
        <fullName evidence="3">M23 family peptidase</fullName>
    </submittedName>
</protein>
<gene>
    <name evidence="3" type="ORF">NYP18_15330</name>
</gene>
<evidence type="ECO:0000256" key="2">
    <source>
        <dbReference type="SAM" id="Phobius"/>
    </source>
</evidence>
<keyword evidence="4" id="KW-1185">Reference proteome</keyword>
<dbReference type="EMBL" id="JANWTC010000053">
    <property type="protein sequence ID" value="MCS5481009.1"/>
    <property type="molecule type" value="Genomic_DNA"/>
</dbReference>
<name>A0ABT2G4A3_9CORY</name>
<feature type="transmembrane region" description="Helical" evidence="2">
    <location>
        <begin position="21"/>
        <end position="40"/>
    </location>
</feature>